<reference evidence="9 10" key="1">
    <citation type="submission" date="2018-07" db="EMBL/GenBank/DDBJ databases">
        <title>Genomic Encyclopedia of Type Strains, Phase IV (KMG-IV): sequencing the most valuable type-strain genomes for metagenomic binning, comparative biology and taxonomic classification.</title>
        <authorList>
            <person name="Goeker M."/>
        </authorList>
    </citation>
    <scope>NUCLEOTIDE SEQUENCE [LARGE SCALE GENOMIC DNA]</scope>
    <source>
        <strain evidence="9 10">DSM 100911</strain>
    </source>
</reference>
<dbReference type="InterPro" id="IPR052161">
    <property type="entry name" value="Mycobact_Acyl-CoA_DH"/>
</dbReference>
<comment type="caution">
    <text evidence="9">The sequence shown here is derived from an EMBL/GenBank/DDBJ whole genome shotgun (WGS) entry which is preliminary data.</text>
</comment>
<dbReference type="FunFam" id="2.40.110.10:FF:000011">
    <property type="entry name" value="Acyl-CoA dehydrogenase FadE34"/>
    <property type="match status" value="1"/>
</dbReference>
<keyword evidence="5" id="KW-0560">Oxidoreductase</keyword>
<feature type="domain" description="Acyl-CoA dehydrogenase/oxidase C-terminal" evidence="6">
    <location>
        <begin position="237"/>
        <end position="386"/>
    </location>
</feature>
<gene>
    <name evidence="9" type="ORF">DFR45_10530</name>
</gene>
<dbReference type="SUPFAM" id="SSF47203">
    <property type="entry name" value="Acyl-CoA dehydrogenase C-terminal domain-like"/>
    <property type="match status" value="1"/>
</dbReference>
<evidence type="ECO:0008006" key="11">
    <source>
        <dbReference type="Google" id="ProtNLM"/>
    </source>
</evidence>
<evidence type="ECO:0000313" key="10">
    <source>
        <dbReference type="Proteomes" id="UP000252174"/>
    </source>
</evidence>
<dbReference type="InterPro" id="IPR013786">
    <property type="entry name" value="AcylCoA_DH/ox_N"/>
</dbReference>
<dbReference type="Pfam" id="PF02770">
    <property type="entry name" value="Acyl-CoA_dh_M"/>
    <property type="match status" value="1"/>
</dbReference>
<dbReference type="Pfam" id="PF02771">
    <property type="entry name" value="Acyl-CoA_dh_N"/>
    <property type="match status" value="1"/>
</dbReference>
<feature type="domain" description="Acyl-CoA oxidase/dehydrogenase middle" evidence="7">
    <location>
        <begin position="131"/>
        <end position="225"/>
    </location>
</feature>
<dbReference type="PANTHER" id="PTHR43292:SF3">
    <property type="entry name" value="ACYL-COA DEHYDROGENASE FADE29"/>
    <property type="match status" value="1"/>
</dbReference>
<name>A0A369AJR1_9BURK</name>
<dbReference type="InterPro" id="IPR009100">
    <property type="entry name" value="AcylCoA_DH/oxidase_NM_dom_sf"/>
</dbReference>
<comment type="similarity">
    <text evidence="2">Belongs to the acyl-CoA dehydrogenase family.</text>
</comment>
<comment type="cofactor">
    <cofactor evidence="1">
        <name>FAD</name>
        <dbReference type="ChEBI" id="CHEBI:57692"/>
    </cofactor>
</comment>
<evidence type="ECO:0000259" key="6">
    <source>
        <dbReference type="Pfam" id="PF00441"/>
    </source>
</evidence>
<evidence type="ECO:0000256" key="5">
    <source>
        <dbReference type="ARBA" id="ARBA00023002"/>
    </source>
</evidence>
<dbReference type="InterPro" id="IPR037069">
    <property type="entry name" value="AcylCoA_DH/ox_N_sf"/>
</dbReference>
<dbReference type="OrthoDB" id="9770681at2"/>
<dbReference type="Gene3D" id="1.20.140.10">
    <property type="entry name" value="Butyryl-CoA Dehydrogenase, subunit A, domain 3"/>
    <property type="match status" value="1"/>
</dbReference>
<dbReference type="Gene3D" id="1.10.540.10">
    <property type="entry name" value="Acyl-CoA dehydrogenase/oxidase, N-terminal domain"/>
    <property type="match status" value="1"/>
</dbReference>
<evidence type="ECO:0000256" key="3">
    <source>
        <dbReference type="ARBA" id="ARBA00022630"/>
    </source>
</evidence>
<dbReference type="AlphaFoldDB" id="A0A369AJR1"/>
<accession>A0A369AJR1</accession>
<evidence type="ECO:0000256" key="2">
    <source>
        <dbReference type="ARBA" id="ARBA00009347"/>
    </source>
</evidence>
<evidence type="ECO:0000256" key="1">
    <source>
        <dbReference type="ARBA" id="ARBA00001974"/>
    </source>
</evidence>
<proteinExistence type="inferred from homology"/>
<dbReference type="Proteomes" id="UP000252174">
    <property type="component" value="Unassembled WGS sequence"/>
</dbReference>
<keyword evidence="10" id="KW-1185">Reference proteome</keyword>
<dbReference type="SUPFAM" id="SSF56645">
    <property type="entry name" value="Acyl-CoA dehydrogenase NM domain-like"/>
    <property type="match status" value="1"/>
</dbReference>
<sequence length="391" mass="43461">MNTAATAPSSTDWNAMDNESFRAMVRAFFEAEYPSELRYPKRRLRWAEIKDWYLKLSQKGWLAPSWPTQYGGMGLSPEKLIIFIEEQERWGVGRAPDMGITMVGPLLIQYGTEEQRAYYLPKILAGEHIWCQGYSEPNSGSDLASLRTEAVLDGDDFIVNGQKIWTTLAQDATHIFLLVRTDKSAKKQEGISFLLADMQTPGIRVRPIRNIAGGEDFCEVFLENVRVPRTNIVGELNKGWTIAKALLGFERIFLGSPKQSQYALARVQEAAERLGLFDDAGFVDRYTKLALDVADLGALYGRFIEQVKRGETLGPDVSMLKIFATETYSRLADLLVDIMGANGGTPGSIELPGGPVDALTSFYNARPATIYGGSNEIQRNILASNVLKLPT</sequence>
<dbReference type="RefSeq" id="WP_114483280.1">
    <property type="nucleotide sequence ID" value="NZ_QPJU01000005.1"/>
</dbReference>
<dbReference type="Gene3D" id="2.40.110.10">
    <property type="entry name" value="Butyryl-CoA Dehydrogenase, subunit A, domain 2"/>
    <property type="match status" value="1"/>
</dbReference>
<dbReference type="EMBL" id="QPJU01000005">
    <property type="protein sequence ID" value="RCX09401.1"/>
    <property type="molecule type" value="Genomic_DNA"/>
</dbReference>
<dbReference type="GO" id="GO:0016627">
    <property type="term" value="F:oxidoreductase activity, acting on the CH-CH group of donors"/>
    <property type="evidence" value="ECO:0007669"/>
    <property type="project" value="InterPro"/>
</dbReference>
<dbReference type="PANTHER" id="PTHR43292">
    <property type="entry name" value="ACYL-COA DEHYDROGENASE"/>
    <property type="match status" value="1"/>
</dbReference>
<dbReference type="InterPro" id="IPR036250">
    <property type="entry name" value="AcylCo_DH-like_C"/>
</dbReference>
<organism evidence="9 10">
    <name type="scientific">Extensimonas vulgaris</name>
    <dbReference type="NCBI Taxonomy" id="1031594"/>
    <lineage>
        <taxon>Bacteria</taxon>
        <taxon>Pseudomonadati</taxon>
        <taxon>Pseudomonadota</taxon>
        <taxon>Betaproteobacteria</taxon>
        <taxon>Burkholderiales</taxon>
        <taxon>Comamonadaceae</taxon>
        <taxon>Extensimonas</taxon>
    </lineage>
</organism>
<dbReference type="GO" id="GO:0005886">
    <property type="term" value="C:plasma membrane"/>
    <property type="evidence" value="ECO:0007669"/>
    <property type="project" value="TreeGrafter"/>
</dbReference>
<evidence type="ECO:0000259" key="7">
    <source>
        <dbReference type="Pfam" id="PF02770"/>
    </source>
</evidence>
<evidence type="ECO:0000313" key="9">
    <source>
        <dbReference type="EMBL" id="RCX09401.1"/>
    </source>
</evidence>
<protein>
    <recommendedName>
        <fullName evidence="11">Alkylation response protein AidB-like acyl-CoA dehydrogenase</fullName>
    </recommendedName>
</protein>
<feature type="domain" description="Acyl-CoA dehydrogenase/oxidase N-terminal" evidence="8">
    <location>
        <begin position="18"/>
        <end position="127"/>
    </location>
</feature>
<dbReference type="Pfam" id="PF00441">
    <property type="entry name" value="Acyl-CoA_dh_1"/>
    <property type="match status" value="1"/>
</dbReference>
<dbReference type="InterPro" id="IPR009075">
    <property type="entry name" value="AcylCo_DH/oxidase_C"/>
</dbReference>
<keyword evidence="4" id="KW-0274">FAD</keyword>
<dbReference type="InterPro" id="IPR006091">
    <property type="entry name" value="Acyl-CoA_Oxase/DH_mid-dom"/>
</dbReference>
<evidence type="ECO:0000256" key="4">
    <source>
        <dbReference type="ARBA" id="ARBA00022827"/>
    </source>
</evidence>
<dbReference type="GO" id="GO:0050660">
    <property type="term" value="F:flavin adenine dinucleotide binding"/>
    <property type="evidence" value="ECO:0007669"/>
    <property type="project" value="InterPro"/>
</dbReference>
<evidence type="ECO:0000259" key="8">
    <source>
        <dbReference type="Pfam" id="PF02771"/>
    </source>
</evidence>
<keyword evidence="3" id="KW-0285">Flavoprotein</keyword>
<dbReference type="InterPro" id="IPR046373">
    <property type="entry name" value="Acyl-CoA_Oxase/DH_mid-dom_sf"/>
</dbReference>